<dbReference type="PANTHER" id="PTHR48049">
    <property type="entry name" value="GLYCOSYLTRANSFERASE"/>
    <property type="match status" value="1"/>
</dbReference>
<dbReference type="EMBL" id="JARPOI010000012">
    <property type="protein sequence ID" value="KAJ9166458.1"/>
    <property type="molecule type" value="Genomic_DNA"/>
</dbReference>
<sequence length="466" mass="52331">MEQSSKLHIVAFPWLAMGHLIPFLRFSKILAQRGHKIYFVSTPRNIDRLHRSPQKLSSNISLISFPLPSMPGLPPSAENTSDIPYSKQQLLKKAFDLLEQQLTTFLQSTKPDWVIYDYPSHWLPSIAADLGISTAFFSLFTAAALTFVGPPSMLMHDGDSRSAAEDFTVVPKWVPFESNVMYRIHEVTKYVEKTKEDETGPNDTVRFGFAVGKADLVIIRSSPELEPEWFDLLGQLCEKPIIPLGFLPPLEEEEEDNSGREWAYIKEWLDKKEAESVVYVALGTEGALSQEEVSELAFGLEKSRSPFFWALKSSPGSTQNVLEMLPDGFEERVKHQGIIYKEWAPQVKILGHKSVGVFLTHCGWNSVVEGLSFGRVLIMFPMLNDQGLNARLLQGKNLGLEIPRNQLDGAFTSDSVAELLRKDKIDGSPNTKKIRGLLGDRNRNNQLAAAVVHYLEEGRTSRLQAC</sequence>
<protein>
    <recommendedName>
        <fullName evidence="4">Glycosyltransferase</fullName>
    </recommendedName>
</protein>
<dbReference type="Pfam" id="PF00201">
    <property type="entry name" value="UDPGT"/>
    <property type="match status" value="1"/>
</dbReference>
<gene>
    <name evidence="2" type="ORF">P3X46_021209</name>
</gene>
<evidence type="ECO:0008006" key="4">
    <source>
        <dbReference type="Google" id="ProtNLM"/>
    </source>
</evidence>
<evidence type="ECO:0000256" key="1">
    <source>
        <dbReference type="ARBA" id="ARBA00022679"/>
    </source>
</evidence>
<accession>A0ABQ9LFZ6</accession>
<dbReference type="InterPro" id="IPR002213">
    <property type="entry name" value="UDP_glucos_trans"/>
</dbReference>
<keyword evidence="1" id="KW-0808">Transferase</keyword>
<name>A0ABQ9LFZ6_HEVBR</name>
<dbReference type="Gene3D" id="3.40.50.2000">
    <property type="entry name" value="Glycogen Phosphorylase B"/>
    <property type="match status" value="2"/>
</dbReference>
<dbReference type="SUPFAM" id="SSF53756">
    <property type="entry name" value="UDP-Glycosyltransferase/glycogen phosphorylase"/>
    <property type="match status" value="1"/>
</dbReference>
<organism evidence="2 3">
    <name type="scientific">Hevea brasiliensis</name>
    <name type="common">Para rubber tree</name>
    <name type="synonym">Siphonia brasiliensis</name>
    <dbReference type="NCBI Taxonomy" id="3981"/>
    <lineage>
        <taxon>Eukaryota</taxon>
        <taxon>Viridiplantae</taxon>
        <taxon>Streptophyta</taxon>
        <taxon>Embryophyta</taxon>
        <taxon>Tracheophyta</taxon>
        <taxon>Spermatophyta</taxon>
        <taxon>Magnoliopsida</taxon>
        <taxon>eudicotyledons</taxon>
        <taxon>Gunneridae</taxon>
        <taxon>Pentapetalae</taxon>
        <taxon>rosids</taxon>
        <taxon>fabids</taxon>
        <taxon>Malpighiales</taxon>
        <taxon>Euphorbiaceae</taxon>
        <taxon>Crotonoideae</taxon>
        <taxon>Micrandreae</taxon>
        <taxon>Hevea</taxon>
    </lineage>
</organism>
<reference evidence="2 3" key="1">
    <citation type="journal article" date="2023" name="Plant Biotechnol. J.">
        <title>Chromosome-level wild Hevea brasiliensis genome provides new tools for genomic-assisted breeding and valuable loci to elevate rubber yield.</title>
        <authorList>
            <person name="Cheng H."/>
            <person name="Song X."/>
            <person name="Hu Y."/>
            <person name="Wu T."/>
            <person name="Yang Q."/>
            <person name="An Z."/>
            <person name="Feng S."/>
            <person name="Deng Z."/>
            <person name="Wu W."/>
            <person name="Zeng X."/>
            <person name="Tu M."/>
            <person name="Wang X."/>
            <person name="Huang H."/>
        </authorList>
    </citation>
    <scope>NUCLEOTIDE SEQUENCE [LARGE SCALE GENOMIC DNA]</scope>
    <source>
        <strain evidence="2">MT/VB/25A 57/8</strain>
    </source>
</reference>
<dbReference type="PANTHER" id="PTHR48049:SF138">
    <property type="entry name" value="UDP-GLYCOSYLTRANSFERASE 91C1"/>
    <property type="match status" value="1"/>
</dbReference>
<dbReference type="Proteomes" id="UP001174677">
    <property type="component" value="Chromosome 12"/>
</dbReference>
<comment type="caution">
    <text evidence="2">The sequence shown here is derived from an EMBL/GenBank/DDBJ whole genome shotgun (WGS) entry which is preliminary data.</text>
</comment>
<evidence type="ECO:0000313" key="2">
    <source>
        <dbReference type="EMBL" id="KAJ9166458.1"/>
    </source>
</evidence>
<dbReference type="InterPro" id="IPR050481">
    <property type="entry name" value="UDP-glycosyltransf_plant"/>
</dbReference>
<proteinExistence type="predicted"/>
<dbReference type="CDD" id="cd03784">
    <property type="entry name" value="GT1_Gtf-like"/>
    <property type="match status" value="1"/>
</dbReference>
<evidence type="ECO:0000313" key="3">
    <source>
        <dbReference type="Proteomes" id="UP001174677"/>
    </source>
</evidence>
<keyword evidence="3" id="KW-1185">Reference proteome</keyword>